<evidence type="ECO:0008006" key="3">
    <source>
        <dbReference type="Google" id="ProtNLM"/>
    </source>
</evidence>
<dbReference type="OrthoDB" id="3682713at2"/>
<keyword evidence="2" id="KW-1185">Reference proteome</keyword>
<dbReference type="Proteomes" id="UP000192674">
    <property type="component" value="Unassembled WGS sequence"/>
</dbReference>
<accession>A0A1Y5Y178</accession>
<organism evidence="1 2">
    <name type="scientific">Kibdelosporangium aridum</name>
    <dbReference type="NCBI Taxonomy" id="2030"/>
    <lineage>
        <taxon>Bacteria</taxon>
        <taxon>Bacillati</taxon>
        <taxon>Actinomycetota</taxon>
        <taxon>Actinomycetes</taxon>
        <taxon>Pseudonocardiales</taxon>
        <taxon>Pseudonocardiaceae</taxon>
        <taxon>Kibdelosporangium</taxon>
    </lineage>
</organism>
<dbReference type="EMBL" id="FWXV01000006">
    <property type="protein sequence ID" value="SMD21131.1"/>
    <property type="molecule type" value="Genomic_DNA"/>
</dbReference>
<dbReference type="RefSeq" id="WP_084430718.1">
    <property type="nucleotide sequence ID" value="NZ_FWXV01000006.1"/>
</dbReference>
<protein>
    <recommendedName>
        <fullName evidence="3">HEAT repeat domain-containing protein</fullName>
    </recommendedName>
</protein>
<name>A0A1Y5Y178_KIBAR</name>
<evidence type="ECO:0000313" key="2">
    <source>
        <dbReference type="Proteomes" id="UP000192674"/>
    </source>
</evidence>
<dbReference type="AlphaFoldDB" id="A0A1Y5Y178"/>
<gene>
    <name evidence="1" type="ORF">SAMN05661093_06751</name>
</gene>
<sequence>MEEAWQELRKAEIAYIRAGNAILDDENAVEFLRSVFARQNGHHAALRLIGDRAPERAELVLELFPEVFEAALSNSQYAARARYILAGLPPDMRDPRLEALSSREIANPDPERWEELRGLAVLLEQVNRLDILDLLKDAVRDSPSEDLRDIAEYFPEHI</sequence>
<reference evidence="1 2" key="1">
    <citation type="submission" date="2017-04" db="EMBL/GenBank/DDBJ databases">
        <authorList>
            <person name="Afonso C.L."/>
            <person name="Miller P.J."/>
            <person name="Scott M.A."/>
            <person name="Spackman E."/>
            <person name="Goraichik I."/>
            <person name="Dimitrov K.M."/>
            <person name="Suarez D.L."/>
            <person name="Swayne D.E."/>
        </authorList>
    </citation>
    <scope>NUCLEOTIDE SEQUENCE [LARGE SCALE GENOMIC DNA]</scope>
    <source>
        <strain evidence="1 2">DSM 43828</strain>
    </source>
</reference>
<proteinExistence type="predicted"/>
<evidence type="ECO:0000313" key="1">
    <source>
        <dbReference type="EMBL" id="SMD21131.1"/>
    </source>
</evidence>